<keyword evidence="3" id="KW-1185">Reference proteome</keyword>
<dbReference type="EMBL" id="LT670849">
    <property type="protein sequence ID" value="SHN82895.1"/>
    <property type="molecule type" value="Genomic_DNA"/>
</dbReference>
<evidence type="ECO:0000256" key="1">
    <source>
        <dbReference type="SAM" id="MobiDB-lite"/>
    </source>
</evidence>
<feature type="region of interest" description="Disordered" evidence="1">
    <location>
        <begin position="21"/>
        <end position="57"/>
    </location>
</feature>
<name>A0A1M7UJ03_9BRAD</name>
<evidence type="ECO:0000313" key="2">
    <source>
        <dbReference type="EMBL" id="SHN82895.1"/>
    </source>
</evidence>
<dbReference type="Proteomes" id="UP000184096">
    <property type="component" value="Chromosome I"/>
</dbReference>
<feature type="compositionally biased region" description="Low complexity" evidence="1">
    <location>
        <begin position="46"/>
        <end position="57"/>
    </location>
</feature>
<protein>
    <submittedName>
        <fullName evidence="2">Uncharacterized protein</fullName>
    </submittedName>
</protein>
<organism evidence="2 3">
    <name type="scientific">Bradyrhizobium erythrophlei</name>
    <dbReference type="NCBI Taxonomy" id="1437360"/>
    <lineage>
        <taxon>Bacteria</taxon>
        <taxon>Pseudomonadati</taxon>
        <taxon>Pseudomonadota</taxon>
        <taxon>Alphaproteobacteria</taxon>
        <taxon>Hyphomicrobiales</taxon>
        <taxon>Nitrobacteraceae</taxon>
        <taxon>Bradyrhizobium</taxon>
    </lineage>
</organism>
<accession>A0A1M7UJ03</accession>
<feature type="compositionally biased region" description="Polar residues" evidence="1">
    <location>
        <begin position="35"/>
        <end position="45"/>
    </location>
</feature>
<evidence type="ECO:0000313" key="3">
    <source>
        <dbReference type="Proteomes" id="UP000184096"/>
    </source>
</evidence>
<gene>
    <name evidence="2" type="ORF">SAMN05444170_5310</name>
</gene>
<proteinExistence type="predicted"/>
<dbReference type="RefSeq" id="WP_072822370.1">
    <property type="nucleotide sequence ID" value="NZ_LT670849.1"/>
</dbReference>
<dbReference type="AlphaFoldDB" id="A0A1M7UJ03"/>
<dbReference type="OrthoDB" id="8457098at2"/>
<reference evidence="3" key="1">
    <citation type="submission" date="2016-11" db="EMBL/GenBank/DDBJ databases">
        <authorList>
            <person name="Varghese N."/>
            <person name="Submissions S."/>
        </authorList>
    </citation>
    <scope>NUCLEOTIDE SEQUENCE [LARGE SCALE GENOMIC DNA]</scope>
    <source>
        <strain evidence="3">GAS401</strain>
    </source>
</reference>
<sequence length="119" mass="12518">MSTDFSIRPVGAPVPASFPPVASNAAIGGVPTQLPPSQTVTAPDASTTSSNNLPSSNDLSRQAFFDTAAASVVFQSIDSLTGQVVQQFPDDATLRRRTYFHSLDVKDSAPRPLATDVRV</sequence>